<feature type="domain" description="UGGT thioredoxin-like" evidence="11">
    <location>
        <begin position="42"/>
        <end position="231"/>
    </location>
</feature>
<feature type="domain" description="UGGT thioredoxin-like" evidence="13">
    <location>
        <begin position="441"/>
        <end position="678"/>
    </location>
</feature>
<comment type="pathway">
    <text evidence="3">Protein modification; protein glycosylation.</text>
</comment>
<evidence type="ECO:0000259" key="11">
    <source>
        <dbReference type="Pfam" id="PF18400"/>
    </source>
</evidence>
<gene>
    <name evidence="16" type="primary">KRE5</name>
    <name evidence="16" type="ORF">MCUN1_001654</name>
</gene>
<dbReference type="InterPro" id="IPR040692">
    <property type="entry name" value="UGGT_TRXL_3"/>
</dbReference>
<dbReference type="GO" id="GO:0018279">
    <property type="term" value="P:protein N-linked glycosylation via asparagine"/>
    <property type="evidence" value="ECO:0007669"/>
    <property type="project" value="TreeGrafter"/>
</dbReference>
<dbReference type="SUPFAM" id="SSF53448">
    <property type="entry name" value="Nucleotide-diphospho-sugar transferases"/>
    <property type="match status" value="1"/>
</dbReference>
<evidence type="ECO:0000256" key="4">
    <source>
        <dbReference type="ARBA" id="ARBA00006351"/>
    </source>
</evidence>
<dbReference type="Pfam" id="PF06427">
    <property type="entry name" value="UDP-g_GGTase"/>
    <property type="match status" value="1"/>
</dbReference>
<keyword evidence="6 10" id="KW-0732">Signal</keyword>
<dbReference type="PANTHER" id="PTHR11226:SF0">
    <property type="entry name" value="UDP-GLUCOSE:GLYCOPROTEIN GLUCOSYLTRANSFERASE"/>
    <property type="match status" value="1"/>
</dbReference>
<evidence type="ECO:0000313" key="16">
    <source>
        <dbReference type="EMBL" id="WFD34810.1"/>
    </source>
</evidence>
<evidence type="ECO:0000259" key="14">
    <source>
        <dbReference type="Pfam" id="PF18403"/>
    </source>
</evidence>
<dbReference type="InterPro" id="IPR009448">
    <property type="entry name" value="UDP-g_GGtrans"/>
</dbReference>
<feature type="domain" description="UDP-glucose:glycoprotein glucosyltransferase thioredoxin-like" evidence="14">
    <location>
        <begin position="722"/>
        <end position="895"/>
    </location>
</feature>
<comment type="similarity">
    <text evidence="4">Belongs to the glycosyltransferase 8 family.</text>
</comment>
<evidence type="ECO:0000256" key="6">
    <source>
        <dbReference type="ARBA" id="ARBA00022729"/>
    </source>
</evidence>
<organism evidence="16 17">
    <name type="scientific">Malassezia cuniculi</name>
    <dbReference type="NCBI Taxonomy" id="948313"/>
    <lineage>
        <taxon>Eukaryota</taxon>
        <taxon>Fungi</taxon>
        <taxon>Dikarya</taxon>
        <taxon>Basidiomycota</taxon>
        <taxon>Ustilaginomycotina</taxon>
        <taxon>Malasseziomycetes</taxon>
        <taxon>Malasseziales</taxon>
        <taxon>Malasseziaceae</taxon>
        <taxon>Malassezia</taxon>
    </lineage>
</organism>
<keyword evidence="5" id="KW-0808">Transferase</keyword>
<keyword evidence="7" id="KW-0256">Endoplasmic reticulum</keyword>
<evidence type="ECO:0000256" key="1">
    <source>
        <dbReference type="ARBA" id="ARBA00001913"/>
    </source>
</evidence>
<evidence type="ECO:0000259" key="15">
    <source>
        <dbReference type="Pfam" id="PF18404"/>
    </source>
</evidence>
<sequence length="1491" mass="166507">MYAVLLAIFWASTLVLGAKVNAPVHVRLAHPWLSNTDGTAATLVEMVEAAADLWPNDILGIVDAIWGPHKRTVPLDTSDEEMYGQVERIMEYRLIAKMEFPDAMTNLDEWRMSVAQHRLAPRVAAFVQSYETTVSQEPECSTWIYWQGKALCPSEVSRIADEAPSAQPIDNVHENLLVFDHVFGRSGAPVAVLYADPTSHEVGNVLHSLFDIMDDVPINIVLRWNIPKGASGKHYVGGFGTSLHLKKVDYLVIDDRAVMEGDALFNISTPKSNDRQWLTKHLGSKTKATADAAQGAIKSQAALTENQFGLLGYGAAHAVLKSSDPLRALLQLTSEFPIHAADLADYSHKVKVGDEIFGELDQLHLSELKPGTSKIWVNGLALPENEFVPEYLGDIIRKERKLIEALTRDTIGFEREDAITLLMYEALSMAYHGASHVVQHYDASDRLEPGAIYYLNDVEANAGDPRFSRSLKALNSKNTKNPKILARNLHNVILIPDLSRRESLEHVGAMMAIFANPQMIRFGVVPMGDDEPTATLLYAFDNLGIMELGDFLQKAADNLGGMRKLLGSFIPHVERSKEVDEFLSTGAVSPQIQERMENIRAYLKRLDIQPGEAYGTVFMDGLMMPFSQHTFTPAGMVLAQQEVLVTEQLKEGKITDSDDVTNFFYDLPNTIRARTRLVVPRGSTGEVKSTAVDLLVAMEACTAPDAPAVLRDFMYNSGHADMSIRIVADLESKQGKKLTELVLQAFDATSNWRVGFVHTGHAGDFSRLVYSAARSGRLEWLSAKDLLQVLHNKESAEAVAAKAKFQLKRAEDADIFWSNVGPQFVRAANINGPSIIINGIALSFDPSLVSVQDIRAVVDMESQSHASVLVESVDLRGIQRTKRSTSIELLSSVLAMATEPNPAAEGIFYRESQIRSRVPEELGKKKIAFRAGSSEAETSVHFTVLVDPLSDNAPATASTIRMLSNLRGVAVTVVLNPSPQLKALPLQKFARYEMPTHAEFENGVRVPPTISFAELPQSAVLTMEMHAPHGMVAMASEAVYDLDNIRLADVPSDARLYGVEALYEARDLLFEGHGRESDGSVVRGIELELESADGKVRYDTIQMENLGYFQFRVPPGRWNLRVRDGESAEKYSLVSTGARGWDSPTINVTGPSVSVDTLRGSVIYPQFDVDEDVNTASRHAQTSLSRSRHADINIFTVASGHLYERMTYIMILSVLRHTKHSVKFWFIENFLSPAFKGLIPHLAKEYNFEYEMVTYAWPHWLRGQTEKQRLIWAYKILFLDVLFPLDLDRVIFVDADQIVRHDMYDLVQMDLDGAPYGYPPMGDDSEDMDGFRFWKKGYWAKFLRGLTYHISALYVVDLQRFREMGAGDLLRKHYQQLSADPKSLANLDQDLPNHLQHSLPIFTLDKTWLWCETWCSHDWLSEAKTIDLCSNPKTKEPKLDRARRQIPEWNELDAEVAQLARRVASSREAQAGNEESQESAESEPVVVHDEL</sequence>
<dbReference type="Proteomes" id="UP001219933">
    <property type="component" value="Chromosome 2"/>
</dbReference>
<name>A0AAF0ER04_9BASI</name>
<dbReference type="Pfam" id="PF18402">
    <property type="entry name" value="Thioredoxin_14"/>
    <property type="match status" value="1"/>
</dbReference>
<accession>A0AAF0ER04</accession>
<evidence type="ECO:0000256" key="8">
    <source>
        <dbReference type="ARBA" id="ARBA00023180"/>
    </source>
</evidence>
<dbReference type="GO" id="GO:0003980">
    <property type="term" value="F:UDP-glucose:glycoprotein glucosyltransferase activity"/>
    <property type="evidence" value="ECO:0007669"/>
    <property type="project" value="InterPro"/>
</dbReference>
<comment type="cofactor">
    <cofactor evidence="1">
        <name>Ca(2+)</name>
        <dbReference type="ChEBI" id="CHEBI:29108"/>
    </cofactor>
</comment>
<dbReference type="InterPro" id="IPR040497">
    <property type="entry name" value="Glyco_transf_24"/>
</dbReference>
<evidence type="ECO:0000256" key="5">
    <source>
        <dbReference type="ARBA" id="ARBA00022679"/>
    </source>
</evidence>
<evidence type="ECO:0000256" key="2">
    <source>
        <dbReference type="ARBA" id="ARBA00004319"/>
    </source>
</evidence>
<evidence type="ECO:0000256" key="10">
    <source>
        <dbReference type="SAM" id="SignalP"/>
    </source>
</evidence>
<evidence type="ECO:0000259" key="13">
    <source>
        <dbReference type="Pfam" id="PF18402"/>
    </source>
</evidence>
<dbReference type="Pfam" id="PF18404">
    <property type="entry name" value="Glyco_transf_24"/>
    <property type="match status" value="1"/>
</dbReference>
<dbReference type="GO" id="GO:0036503">
    <property type="term" value="P:ERAD pathway"/>
    <property type="evidence" value="ECO:0007669"/>
    <property type="project" value="TreeGrafter"/>
</dbReference>
<evidence type="ECO:0000256" key="7">
    <source>
        <dbReference type="ARBA" id="ARBA00022824"/>
    </source>
</evidence>
<reference evidence="16" key="1">
    <citation type="submission" date="2023-03" db="EMBL/GenBank/DDBJ databases">
        <title>Mating type loci evolution in Malassezia.</title>
        <authorList>
            <person name="Coelho M.A."/>
        </authorList>
    </citation>
    <scope>NUCLEOTIDE SEQUENCE</scope>
    <source>
        <strain evidence="16">CBS 11721</strain>
    </source>
</reference>
<dbReference type="EMBL" id="CP119878">
    <property type="protein sequence ID" value="WFD34810.1"/>
    <property type="molecule type" value="Genomic_DNA"/>
</dbReference>
<dbReference type="InterPro" id="IPR040694">
    <property type="entry name" value="UGGT_TRXL_2"/>
</dbReference>
<dbReference type="InterPro" id="IPR040525">
    <property type="entry name" value="UGGT_TRXL_4"/>
</dbReference>
<evidence type="ECO:0000256" key="9">
    <source>
        <dbReference type="SAM" id="MobiDB-lite"/>
    </source>
</evidence>
<evidence type="ECO:0000313" key="17">
    <source>
        <dbReference type="Proteomes" id="UP001219933"/>
    </source>
</evidence>
<evidence type="ECO:0000259" key="12">
    <source>
        <dbReference type="Pfam" id="PF18401"/>
    </source>
</evidence>
<dbReference type="InterPro" id="IPR040693">
    <property type="entry name" value="UGGT_TRXL_1"/>
</dbReference>
<proteinExistence type="inferred from homology"/>
<dbReference type="Pfam" id="PF18400">
    <property type="entry name" value="Thioredoxin_12"/>
    <property type="match status" value="1"/>
</dbReference>
<dbReference type="CDD" id="cd06432">
    <property type="entry name" value="GT8_HUGT1_C_like"/>
    <property type="match status" value="1"/>
</dbReference>
<dbReference type="Pfam" id="PF18401">
    <property type="entry name" value="Thioredoxin_13"/>
    <property type="match status" value="1"/>
</dbReference>
<feature type="chain" id="PRO_5042051072" evidence="10">
    <location>
        <begin position="18"/>
        <end position="1491"/>
    </location>
</feature>
<dbReference type="PANTHER" id="PTHR11226">
    <property type="entry name" value="UDP-GLUCOSE GLYCOPROTEIN:GLUCOSYLTRANSFERASE"/>
    <property type="match status" value="1"/>
</dbReference>
<keyword evidence="8" id="KW-0325">Glycoprotein</keyword>
<dbReference type="InterPro" id="IPR029044">
    <property type="entry name" value="Nucleotide-diphossugar_trans"/>
</dbReference>
<feature type="domain" description="UGGT thioredoxin-like" evidence="12">
    <location>
        <begin position="300"/>
        <end position="430"/>
    </location>
</feature>
<dbReference type="GO" id="GO:0051082">
    <property type="term" value="F:unfolded protein binding"/>
    <property type="evidence" value="ECO:0007669"/>
    <property type="project" value="TreeGrafter"/>
</dbReference>
<feature type="domain" description="Glucosyltransferase 24 catalytic" evidence="15">
    <location>
        <begin position="1192"/>
        <end position="1459"/>
    </location>
</feature>
<evidence type="ECO:0000256" key="3">
    <source>
        <dbReference type="ARBA" id="ARBA00004922"/>
    </source>
</evidence>
<feature type="region of interest" description="Disordered" evidence="9">
    <location>
        <begin position="1463"/>
        <end position="1491"/>
    </location>
</feature>
<dbReference type="Gene3D" id="3.90.550.10">
    <property type="entry name" value="Spore Coat Polysaccharide Biosynthesis Protein SpsA, Chain A"/>
    <property type="match status" value="1"/>
</dbReference>
<keyword evidence="17" id="KW-1185">Reference proteome</keyword>
<dbReference type="GO" id="GO:0005788">
    <property type="term" value="C:endoplasmic reticulum lumen"/>
    <property type="evidence" value="ECO:0007669"/>
    <property type="project" value="UniProtKB-SubCell"/>
</dbReference>
<dbReference type="Pfam" id="PF18403">
    <property type="entry name" value="Thioredoxin_15"/>
    <property type="match status" value="1"/>
</dbReference>
<feature type="signal peptide" evidence="10">
    <location>
        <begin position="1"/>
        <end position="17"/>
    </location>
</feature>
<comment type="subcellular location">
    <subcellularLocation>
        <location evidence="2">Endoplasmic reticulum lumen</location>
    </subcellularLocation>
</comment>
<protein>
    <submittedName>
        <fullName evidence="16">Killer toxin resistant protein</fullName>
    </submittedName>
</protein>